<dbReference type="RefSeq" id="YP_009835401.1">
    <property type="nucleotide sequence ID" value="NC_048678.1"/>
</dbReference>
<dbReference type="Proteomes" id="UP000259602">
    <property type="component" value="Segment"/>
</dbReference>
<protein>
    <submittedName>
        <fullName evidence="1">Uncharacterized protein</fullName>
    </submittedName>
</protein>
<proteinExistence type="predicted"/>
<evidence type="ECO:0000313" key="1">
    <source>
        <dbReference type="EMBL" id="ATN94985.1"/>
    </source>
</evidence>
<dbReference type="KEGG" id="vg:55605473"/>
<evidence type="ECO:0000313" key="2">
    <source>
        <dbReference type="Proteomes" id="UP000259602"/>
    </source>
</evidence>
<keyword evidence="2" id="KW-1185">Reference proteome</keyword>
<reference evidence="1 2" key="1">
    <citation type="journal article" date="2018" name="Sci. Rep.">
        <title>Characterization of LE3 and LE4, the only lytic phages known to infect the spirochete Leptospira.</title>
        <authorList>
            <person name="Schiettekatte O."/>
            <person name="Vincent A.T."/>
            <person name="Malosse C."/>
            <person name="Lechat P."/>
            <person name="Chamot-Rooke J."/>
            <person name="Veyrier F.J."/>
            <person name="Picardeau M."/>
            <person name="Bourhy P."/>
        </authorList>
    </citation>
    <scope>NUCLEOTIDE SEQUENCE [LARGE SCALE GENOMIC DNA]</scope>
</reference>
<name>A0A343LE75_9CAUD</name>
<dbReference type="EMBL" id="MF974396">
    <property type="protein sequence ID" value="ATN94985.1"/>
    <property type="molecule type" value="Genomic_DNA"/>
</dbReference>
<accession>A0A343LE75</accession>
<dbReference type="GeneID" id="55605473"/>
<sequence length="57" mass="6476">MGQMSLETYYDNQYFKYLDEGCSHVKASAMAMNDCRKEFEEATECKNCCPNGCRGAC</sequence>
<organism evidence="1 2">
    <name type="scientific">Leptospira phage LE3</name>
    <dbReference type="NCBI Taxonomy" id="2041382"/>
    <lineage>
        <taxon>Viruses</taxon>
        <taxon>Duplodnaviria</taxon>
        <taxon>Heunggongvirae</taxon>
        <taxon>Uroviricota</taxon>
        <taxon>Caudoviricetes</taxon>
        <taxon>Nylescharonvirus</taxon>
        <taxon>Nylescharonvirus LE3</taxon>
    </lineage>
</organism>